<comment type="caution">
    <text evidence="7">The sequence shown here is derived from an EMBL/GenBank/DDBJ whole genome shotgun (WGS) entry which is preliminary data.</text>
</comment>
<dbReference type="RefSeq" id="WP_071113584.1">
    <property type="nucleotide sequence ID" value="NZ_MKCS01000003.1"/>
</dbReference>
<evidence type="ECO:0000313" key="7">
    <source>
        <dbReference type="EMBL" id="OHX10675.1"/>
    </source>
</evidence>
<dbReference type="PANTHER" id="PTHR47053">
    <property type="entry name" value="MUREIN DD-ENDOPEPTIDASE MEPH-RELATED"/>
    <property type="match status" value="1"/>
</dbReference>
<evidence type="ECO:0000256" key="4">
    <source>
        <dbReference type="ARBA" id="ARBA00022807"/>
    </source>
</evidence>
<evidence type="ECO:0000313" key="10">
    <source>
        <dbReference type="Proteomes" id="UP000180280"/>
    </source>
</evidence>
<evidence type="ECO:0000313" key="9">
    <source>
        <dbReference type="Proteomes" id="UP000180088"/>
    </source>
</evidence>
<name>A0A1S1WTQ1_9NEIS</name>
<protein>
    <recommendedName>
        <fullName evidence="6">NlpC/P60 domain-containing protein</fullName>
    </recommendedName>
</protein>
<evidence type="ECO:0000256" key="2">
    <source>
        <dbReference type="ARBA" id="ARBA00022670"/>
    </source>
</evidence>
<dbReference type="PROSITE" id="PS51935">
    <property type="entry name" value="NLPC_P60"/>
    <property type="match status" value="1"/>
</dbReference>
<keyword evidence="3" id="KW-0378">Hydrolase</keyword>
<dbReference type="PROSITE" id="PS51257">
    <property type="entry name" value="PROKAR_LIPOPROTEIN"/>
    <property type="match status" value="1"/>
</dbReference>
<dbReference type="SUPFAM" id="SSF54001">
    <property type="entry name" value="Cysteine proteinases"/>
    <property type="match status" value="1"/>
</dbReference>
<evidence type="ECO:0000259" key="6">
    <source>
        <dbReference type="PROSITE" id="PS51935"/>
    </source>
</evidence>
<comment type="similarity">
    <text evidence="1">Belongs to the peptidase C40 family.</text>
</comment>
<feature type="domain" description="NlpC/P60" evidence="6">
    <location>
        <begin position="62"/>
        <end position="186"/>
    </location>
</feature>
<evidence type="ECO:0000256" key="5">
    <source>
        <dbReference type="SAM" id="MobiDB-lite"/>
    </source>
</evidence>
<dbReference type="GO" id="GO:0006508">
    <property type="term" value="P:proteolysis"/>
    <property type="evidence" value="ECO:0007669"/>
    <property type="project" value="UniProtKB-KW"/>
</dbReference>
<dbReference type="STRING" id="1903179.BI347_19320"/>
<dbReference type="Proteomes" id="UP000180088">
    <property type="component" value="Unassembled WGS sequence"/>
</dbReference>
<dbReference type="InterPro" id="IPR000064">
    <property type="entry name" value="NLP_P60_dom"/>
</dbReference>
<evidence type="ECO:0000313" key="8">
    <source>
        <dbReference type="EMBL" id="OHX19429.1"/>
    </source>
</evidence>
<reference evidence="9 10" key="1">
    <citation type="submission" date="2016-09" db="EMBL/GenBank/DDBJ databases">
        <title>Chromobacterium muskegensis sp. nov., an insecticidal bacterium isolated from Sphagnum bogs.</title>
        <authorList>
            <person name="Sparks M.E."/>
            <person name="Blackburn M.B."/>
            <person name="Gundersen-Rindal D.E."/>
            <person name="Mitchell A."/>
            <person name="Farrar R."/>
            <person name="Kuhar D."/>
        </authorList>
    </citation>
    <scope>NUCLEOTIDE SEQUENCE [LARGE SCALE GENOMIC DNA]</scope>
    <source>
        <strain evidence="8 10">14B-1</strain>
        <strain evidence="7 9">37-2</strain>
    </source>
</reference>
<dbReference type="PROSITE" id="PS51318">
    <property type="entry name" value="TAT"/>
    <property type="match status" value="1"/>
</dbReference>
<keyword evidence="4" id="KW-0788">Thiol protease</keyword>
<dbReference type="Proteomes" id="UP000180280">
    <property type="component" value="Unassembled WGS sequence"/>
</dbReference>
<gene>
    <name evidence="8" type="ORF">BI344_18460</name>
    <name evidence="7" type="ORF">BI347_19320</name>
</gene>
<sequence>MSKPSLTDGGQSRRLLLRGAALAGLAALLAACGTTPTRTSQQKPARPGHPSGDTSLSGISADGNGREILLYTIGLLDGGYQFGGNNPEAGLDCSGMVSYIYQNAVGIKLPHNAARIASLARPIPDSQMQVGDLVFFNTMNRPFSHMGIFIGDGKFVHAPRSNSTIRVARLDNVYFAPRYQGARTLLRG</sequence>
<dbReference type="InterPro" id="IPR051202">
    <property type="entry name" value="Peptidase_C40"/>
</dbReference>
<dbReference type="InterPro" id="IPR038765">
    <property type="entry name" value="Papain-like_cys_pep_sf"/>
</dbReference>
<keyword evidence="2" id="KW-0645">Protease</keyword>
<dbReference type="Pfam" id="PF00877">
    <property type="entry name" value="NLPC_P60"/>
    <property type="match status" value="1"/>
</dbReference>
<organism evidence="7 9">
    <name type="scientific">Chromobacterium sphagni</name>
    <dbReference type="NCBI Taxonomy" id="1903179"/>
    <lineage>
        <taxon>Bacteria</taxon>
        <taxon>Pseudomonadati</taxon>
        <taxon>Pseudomonadota</taxon>
        <taxon>Betaproteobacteria</taxon>
        <taxon>Neisseriales</taxon>
        <taxon>Chromobacteriaceae</taxon>
        <taxon>Chromobacterium</taxon>
    </lineage>
</organism>
<proteinExistence type="inferred from homology"/>
<dbReference type="EMBL" id="MKCS01000003">
    <property type="protein sequence ID" value="OHX10675.1"/>
    <property type="molecule type" value="Genomic_DNA"/>
</dbReference>
<evidence type="ECO:0000256" key="1">
    <source>
        <dbReference type="ARBA" id="ARBA00007074"/>
    </source>
</evidence>
<dbReference type="PANTHER" id="PTHR47053:SF1">
    <property type="entry name" value="MUREIN DD-ENDOPEPTIDASE MEPH-RELATED"/>
    <property type="match status" value="1"/>
</dbReference>
<dbReference type="AlphaFoldDB" id="A0A1S1WTQ1"/>
<keyword evidence="10" id="KW-1185">Reference proteome</keyword>
<evidence type="ECO:0000256" key="3">
    <source>
        <dbReference type="ARBA" id="ARBA00022801"/>
    </source>
</evidence>
<dbReference type="EMBL" id="MKCT01000037">
    <property type="protein sequence ID" value="OHX19429.1"/>
    <property type="molecule type" value="Genomic_DNA"/>
</dbReference>
<dbReference type="GO" id="GO:0008234">
    <property type="term" value="F:cysteine-type peptidase activity"/>
    <property type="evidence" value="ECO:0007669"/>
    <property type="project" value="UniProtKB-KW"/>
</dbReference>
<accession>A0A1S1WTQ1</accession>
<feature type="region of interest" description="Disordered" evidence="5">
    <location>
        <begin position="36"/>
        <end position="60"/>
    </location>
</feature>
<dbReference type="InterPro" id="IPR006311">
    <property type="entry name" value="TAT_signal"/>
</dbReference>
<dbReference type="Gene3D" id="3.90.1720.10">
    <property type="entry name" value="endopeptidase domain like (from Nostoc punctiforme)"/>
    <property type="match status" value="1"/>
</dbReference>